<dbReference type="RefSeq" id="WP_075008909.1">
    <property type="nucleotide sequence ID" value="NZ_FOAP01000014.1"/>
</dbReference>
<feature type="region of interest" description="Disordered" evidence="1">
    <location>
        <begin position="62"/>
        <end position="90"/>
    </location>
</feature>
<proteinExistence type="predicted"/>
<dbReference type="EMBL" id="FOAP01000014">
    <property type="protein sequence ID" value="SEM27302.1"/>
    <property type="molecule type" value="Genomic_DNA"/>
</dbReference>
<name>A0A1H7X0B2_STIAU</name>
<accession>A0A1H7X0B2</accession>
<organism evidence="2 3">
    <name type="scientific">Stigmatella aurantiaca</name>
    <dbReference type="NCBI Taxonomy" id="41"/>
    <lineage>
        <taxon>Bacteria</taxon>
        <taxon>Pseudomonadati</taxon>
        <taxon>Myxococcota</taxon>
        <taxon>Myxococcia</taxon>
        <taxon>Myxococcales</taxon>
        <taxon>Cystobacterineae</taxon>
        <taxon>Archangiaceae</taxon>
        <taxon>Stigmatella</taxon>
    </lineage>
</organism>
<evidence type="ECO:0000256" key="1">
    <source>
        <dbReference type="SAM" id="MobiDB-lite"/>
    </source>
</evidence>
<protein>
    <recommendedName>
        <fullName evidence="4">Wall-associated protein</fullName>
    </recommendedName>
</protein>
<dbReference type="AlphaFoldDB" id="A0A1H7X0B2"/>
<gene>
    <name evidence="2" type="ORF">SAMN05444354_11448</name>
</gene>
<dbReference type="OrthoDB" id="5515951at2"/>
<keyword evidence="3" id="KW-1185">Reference proteome</keyword>
<sequence length="180" mass="20509">MLSLLLVLVVAQLPCVQGETSVVCHCKQGLVSACEALRQTNPGRAVEIEKALQAVKLDEELRRKRTAGNTQEAATQASSGDPEPPECRGQRHHVISRSIAKGLEEHATLRGRYAPRDSRFVARAKDEKAHCGYQDWHRKVDTEVIQWLRLRRDATPEQFEKFLREIYNRPEMKARFPHGF</sequence>
<evidence type="ECO:0000313" key="3">
    <source>
        <dbReference type="Proteomes" id="UP000182719"/>
    </source>
</evidence>
<evidence type="ECO:0000313" key="2">
    <source>
        <dbReference type="EMBL" id="SEM27302.1"/>
    </source>
</evidence>
<evidence type="ECO:0008006" key="4">
    <source>
        <dbReference type="Google" id="ProtNLM"/>
    </source>
</evidence>
<feature type="compositionally biased region" description="Polar residues" evidence="1">
    <location>
        <begin position="67"/>
        <end position="79"/>
    </location>
</feature>
<dbReference type="Proteomes" id="UP000182719">
    <property type="component" value="Unassembled WGS sequence"/>
</dbReference>
<reference evidence="3" key="1">
    <citation type="submission" date="2016-10" db="EMBL/GenBank/DDBJ databases">
        <authorList>
            <person name="Varghese N."/>
            <person name="Submissions S."/>
        </authorList>
    </citation>
    <scope>NUCLEOTIDE SEQUENCE [LARGE SCALE GENOMIC DNA]</scope>
    <source>
        <strain evidence="3">DSM 17044</strain>
    </source>
</reference>